<comment type="caution">
    <text evidence="1">The sequence shown here is derived from an EMBL/GenBank/DDBJ whole genome shotgun (WGS) entry which is preliminary data.</text>
</comment>
<name>A0A4Y9AAD6_9BACI</name>
<evidence type="ECO:0000313" key="1">
    <source>
        <dbReference type="EMBL" id="TFJ91860.1"/>
    </source>
</evidence>
<evidence type="ECO:0008006" key="3">
    <source>
        <dbReference type="Google" id="ProtNLM"/>
    </source>
</evidence>
<dbReference type="InterPro" id="IPR020994">
    <property type="entry name" value="Uncharacterised_Ca-bd_CcbP"/>
</dbReference>
<evidence type="ECO:0000313" key="2">
    <source>
        <dbReference type="Proteomes" id="UP000298484"/>
    </source>
</evidence>
<proteinExistence type="predicted"/>
<keyword evidence="2" id="KW-1185">Reference proteome</keyword>
<dbReference type="EMBL" id="SRHY01000037">
    <property type="protein sequence ID" value="TFJ91860.1"/>
    <property type="molecule type" value="Genomic_DNA"/>
</dbReference>
<protein>
    <recommendedName>
        <fullName evidence="3">Calcium-binding protein</fullName>
    </recommendedName>
</protein>
<dbReference type="AlphaFoldDB" id="A0A4Y9AAD6"/>
<reference evidence="1 2" key="1">
    <citation type="submission" date="2019-03" db="EMBL/GenBank/DDBJ databases">
        <title>Genome sequence of Lentibacillus salicampi ATCC BAA-719.</title>
        <authorList>
            <person name="Maclea K.S."/>
            <person name="Simoes Junior M."/>
        </authorList>
    </citation>
    <scope>NUCLEOTIDE SEQUENCE [LARGE SCALE GENOMIC DNA]</scope>
    <source>
        <strain evidence="1 2">ATCC BAA-719</strain>
    </source>
</reference>
<organism evidence="1 2">
    <name type="scientific">Lentibacillus salicampi</name>
    <dbReference type="NCBI Taxonomy" id="175306"/>
    <lineage>
        <taxon>Bacteria</taxon>
        <taxon>Bacillati</taxon>
        <taxon>Bacillota</taxon>
        <taxon>Bacilli</taxon>
        <taxon>Bacillales</taxon>
        <taxon>Bacillaceae</taxon>
        <taxon>Lentibacillus</taxon>
    </lineage>
</organism>
<dbReference type="Pfam" id="PF11535">
    <property type="entry name" value="Calci_bind_CcbP"/>
    <property type="match status" value="1"/>
</dbReference>
<sequence>MLNITKDLTDEFDIGRNWISIIQESVTFPFKAEVGDWQEWGSPVQEGDQVKVHRIDDFYDNLYGLIVNTRLGRKKYHLPLVDLEPIDLSKEQAAVIDDYKVWFSNR</sequence>
<accession>A0A4Y9AAD6</accession>
<dbReference type="OrthoDB" id="1551495at2"/>
<dbReference type="Proteomes" id="UP000298484">
    <property type="component" value="Unassembled WGS sequence"/>
</dbReference>
<gene>
    <name evidence="1" type="ORF">E4U82_15535</name>
</gene>